<evidence type="ECO:0000313" key="3">
    <source>
        <dbReference type="EMBL" id="EKX32644.1"/>
    </source>
</evidence>
<dbReference type="OrthoDB" id="10250354at2759"/>
<keyword evidence="1" id="KW-0143">Chaperone</keyword>
<dbReference type="PANTHER" id="PTHR44360:SF1">
    <property type="entry name" value="DNAJ HOMOLOG SUBFAMILY B MEMBER 9"/>
    <property type="match status" value="1"/>
</dbReference>
<dbReference type="GO" id="GO:0051087">
    <property type="term" value="F:protein-folding chaperone binding"/>
    <property type="evidence" value="ECO:0007669"/>
    <property type="project" value="TreeGrafter"/>
</dbReference>
<dbReference type="CDD" id="cd06257">
    <property type="entry name" value="DnaJ"/>
    <property type="match status" value="1"/>
</dbReference>
<dbReference type="PANTHER" id="PTHR44360">
    <property type="entry name" value="DNAJ HOMOLOG SUBFAMILY B MEMBER 9"/>
    <property type="match status" value="1"/>
</dbReference>
<dbReference type="Gene3D" id="1.10.287.110">
    <property type="entry name" value="DnaJ domain"/>
    <property type="match status" value="1"/>
</dbReference>
<dbReference type="EMBL" id="JH993178">
    <property type="protein sequence ID" value="EKX32644.1"/>
    <property type="molecule type" value="Genomic_DNA"/>
</dbReference>
<evidence type="ECO:0000313" key="5">
    <source>
        <dbReference type="Proteomes" id="UP000011087"/>
    </source>
</evidence>
<dbReference type="GO" id="GO:0036503">
    <property type="term" value="P:ERAD pathway"/>
    <property type="evidence" value="ECO:0007669"/>
    <property type="project" value="TreeGrafter"/>
</dbReference>
<dbReference type="Proteomes" id="UP000011087">
    <property type="component" value="Unassembled WGS sequence"/>
</dbReference>
<dbReference type="GO" id="GO:0051787">
    <property type="term" value="F:misfolded protein binding"/>
    <property type="evidence" value="ECO:0007669"/>
    <property type="project" value="TreeGrafter"/>
</dbReference>
<reference evidence="4" key="3">
    <citation type="submission" date="2015-06" db="UniProtKB">
        <authorList>
            <consortium name="EnsemblProtists"/>
        </authorList>
    </citation>
    <scope>IDENTIFICATION</scope>
</reference>
<dbReference type="PaxDb" id="55529-EKX32644"/>
<evidence type="ECO:0000256" key="1">
    <source>
        <dbReference type="ARBA" id="ARBA00023186"/>
    </source>
</evidence>
<dbReference type="PROSITE" id="PS00636">
    <property type="entry name" value="DNAJ_1"/>
    <property type="match status" value="1"/>
</dbReference>
<dbReference type="EnsemblProtists" id="EKX32644">
    <property type="protein sequence ID" value="EKX32644"/>
    <property type="gene ID" value="GUITHDRAFT_55707"/>
</dbReference>
<keyword evidence="5" id="KW-1185">Reference proteome</keyword>
<dbReference type="STRING" id="905079.L1I9R2"/>
<accession>L1I9R2</accession>
<dbReference type="InterPro" id="IPR001623">
    <property type="entry name" value="DnaJ_domain"/>
</dbReference>
<dbReference type="AlphaFoldDB" id="L1I9R2"/>
<dbReference type="GO" id="GO:0005783">
    <property type="term" value="C:endoplasmic reticulum"/>
    <property type="evidence" value="ECO:0007669"/>
    <property type="project" value="TreeGrafter"/>
</dbReference>
<protein>
    <recommendedName>
        <fullName evidence="2">J domain-containing protein</fullName>
    </recommendedName>
</protein>
<sequence>MKAQPDYYKVLGVDKKADVATIKRAYKKLAMKNHPDVNKEAGAKDRFILINEAYAVLSDPEKRRKYD</sequence>
<feature type="non-terminal residue" evidence="3">
    <location>
        <position position="67"/>
    </location>
</feature>
<reference evidence="3 5" key="1">
    <citation type="journal article" date="2012" name="Nature">
        <title>Algal genomes reveal evolutionary mosaicism and the fate of nucleomorphs.</title>
        <authorList>
            <consortium name="DOE Joint Genome Institute"/>
            <person name="Curtis B.A."/>
            <person name="Tanifuji G."/>
            <person name="Burki F."/>
            <person name="Gruber A."/>
            <person name="Irimia M."/>
            <person name="Maruyama S."/>
            <person name="Arias M.C."/>
            <person name="Ball S.G."/>
            <person name="Gile G.H."/>
            <person name="Hirakawa Y."/>
            <person name="Hopkins J.F."/>
            <person name="Kuo A."/>
            <person name="Rensing S.A."/>
            <person name="Schmutz J."/>
            <person name="Symeonidi A."/>
            <person name="Elias M."/>
            <person name="Eveleigh R.J."/>
            <person name="Herman E.K."/>
            <person name="Klute M.J."/>
            <person name="Nakayama T."/>
            <person name="Obornik M."/>
            <person name="Reyes-Prieto A."/>
            <person name="Armbrust E.V."/>
            <person name="Aves S.J."/>
            <person name="Beiko R.G."/>
            <person name="Coutinho P."/>
            <person name="Dacks J.B."/>
            <person name="Durnford D.G."/>
            <person name="Fast N.M."/>
            <person name="Green B.R."/>
            <person name="Grisdale C.J."/>
            <person name="Hempel F."/>
            <person name="Henrissat B."/>
            <person name="Hoppner M.P."/>
            <person name="Ishida K."/>
            <person name="Kim E."/>
            <person name="Koreny L."/>
            <person name="Kroth P.G."/>
            <person name="Liu Y."/>
            <person name="Malik S.B."/>
            <person name="Maier U.G."/>
            <person name="McRose D."/>
            <person name="Mock T."/>
            <person name="Neilson J.A."/>
            <person name="Onodera N.T."/>
            <person name="Poole A.M."/>
            <person name="Pritham E.J."/>
            <person name="Richards T.A."/>
            <person name="Rocap G."/>
            <person name="Roy S.W."/>
            <person name="Sarai C."/>
            <person name="Schaack S."/>
            <person name="Shirato S."/>
            <person name="Slamovits C.H."/>
            <person name="Spencer D.F."/>
            <person name="Suzuki S."/>
            <person name="Worden A.Z."/>
            <person name="Zauner S."/>
            <person name="Barry K."/>
            <person name="Bell C."/>
            <person name="Bharti A.K."/>
            <person name="Crow J.A."/>
            <person name="Grimwood J."/>
            <person name="Kramer R."/>
            <person name="Lindquist E."/>
            <person name="Lucas S."/>
            <person name="Salamov A."/>
            <person name="McFadden G.I."/>
            <person name="Lane C.E."/>
            <person name="Keeling P.J."/>
            <person name="Gray M.W."/>
            <person name="Grigoriev I.V."/>
            <person name="Archibald J.M."/>
        </authorList>
    </citation>
    <scope>NUCLEOTIDE SEQUENCE</scope>
    <source>
        <strain evidence="3 5">CCMP2712</strain>
    </source>
</reference>
<dbReference type="InterPro" id="IPR051948">
    <property type="entry name" value="Hsp70_co-chaperone_J-domain"/>
</dbReference>
<dbReference type="Pfam" id="PF00226">
    <property type="entry name" value="DnaJ"/>
    <property type="match status" value="1"/>
</dbReference>
<dbReference type="InterPro" id="IPR018253">
    <property type="entry name" value="DnaJ_domain_CS"/>
</dbReference>
<dbReference type="SUPFAM" id="SSF46565">
    <property type="entry name" value="Chaperone J-domain"/>
    <property type="match status" value="1"/>
</dbReference>
<organism evidence="3">
    <name type="scientific">Guillardia theta (strain CCMP2712)</name>
    <name type="common">Cryptophyte</name>
    <dbReference type="NCBI Taxonomy" id="905079"/>
    <lineage>
        <taxon>Eukaryota</taxon>
        <taxon>Cryptophyceae</taxon>
        <taxon>Pyrenomonadales</taxon>
        <taxon>Geminigeraceae</taxon>
        <taxon>Guillardia</taxon>
    </lineage>
</organism>
<dbReference type="SMART" id="SM00271">
    <property type="entry name" value="DnaJ"/>
    <property type="match status" value="1"/>
</dbReference>
<dbReference type="eggNOG" id="KOG0715">
    <property type="taxonomic scope" value="Eukaryota"/>
</dbReference>
<name>L1I9R2_GUITC</name>
<gene>
    <name evidence="3" type="ORF">GUITHDRAFT_55707</name>
</gene>
<feature type="domain" description="J" evidence="2">
    <location>
        <begin position="6"/>
        <end position="67"/>
    </location>
</feature>
<dbReference type="GeneID" id="17289380"/>
<dbReference type="InterPro" id="IPR036869">
    <property type="entry name" value="J_dom_sf"/>
</dbReference>
<dbReference type="RefSeq" id="XP_005819624.1">
    <property type="nucleotide sequence ID" value="XM_005819567.1"/>
</dbReference>
<proteinExistence type="predicted"/>
<evidence type="ECO:0000313" key="4">
    <source>
        <dbReference type="EnsemblProtists" id="EKX32644"/>
    </source>
</evidence>
<evidence type="ECO:0000259" key="2">
    <source>
        <dbReference type="PROSITE" id="PS50076"/>
    </source>
</evidence>
<reference evidence="5" key="2">
    <citation type="submission" date="2012-11" db="EMBL/GenBank/DDBJ databases">
        <authorList>
            <person name="Kuo A."/>
            <person name="Curtis B.A."/>
            <person name="Tanifuji G."/>
            <person name="Burki F."/>
            <person name="Gruber A."/>
            <person name="Irimia M."/>
            <person name="Maruyama S."/>
            <person name="Arias M.C."/>
            <person name="Ball S.G."/>
            <person name="Gile G.H."/>
            <person name="Hirakawa Y."/>
            <person name="Hopkins J.F."/>
            <person name="Rensing S.A."/>
            <person name="Schmutz J."/>
            <person name="Symeonidi A."/>
            <person name="Elias M."/>
            <person name="Eveleigh R.J."/>
            <person name="Herman E.K."/>
            <person name="Klute M.J."/>
            <person name="Nakayama T."/>
            <person name="Obornik M."/>
            <person name="Reyes-Prieto A."/>
            <person name="Armbrust E.V."/>
            <person name="Aves S.J."/>
            <person name="Beiko R.G."/>
            <person name="Coutinho P."/>
            <person name="Dacks J.B."/>
            <person name="Durnford D.G."/>
            <person name="Fast N.M."/>
            <person name="Green B.R."/>
            <person name="Grisdale C."/>
            <person name="Hempe F."/>
            <person name="Henrissat B."/>
            <person name="Hoppner M.P."/>
            <person name="Ishida K.-I."/>
            <person name="Kim E."/>
            <person name="Koreny L."/>
            <person name="Kroth P.G."/>
            <person name="Liu Y."/>
            <person name="Malik S.-B."/>
            <person name="Maier U.G."/>
            <person name="McRose D."/>
            <person name="Mock T."/>
            <person name="Neilson J.A."/>
            <person name="Onodera N.T."/>
            <person name="Poole A.M."/>
            <person name="Pritham E.J."/>
            <person name="Richards T.A."/>
            <person name="Rocap G."/>
            <person name="Roy S.W."/>
            <person name="Sarai C."/>
            <person name="Schaack S."/>
            <person name="Shirato S."/>
            <person name="Slamovits C.H."/>
            <person name="Spencer D.F."/>
            <person name="Suzuki S."/>
            <person name="Worden A.Z."/>
            <person name="Zauner S."/>
            <person name="Barry K."/>
            <person name="Bell C."/>
            <person name="Bharti A.K."/>
            <person name="Crow J.A."/>
            <person name="Grimwood J."/>
            <person name="Kramer R."/>
            <person name="Lindquist E."/>
            <person name="Lucas S."/>
            <person name="Salamov A."/>
            <person name="McFadden G.I."/>
            <person name="Lane C.E."/>
            <person name="Keeling P.J."/>
            <person name="Gray M.W."/>
            <person name="Grigoriev I.V."/>
            <person name="Archibald J.M."/>
        </authorList>
    </citation>
    <scope>NUCLEOTIDE SEQUENCE</scope>
    <source>
        <strain evidence="5">CCMP2712</strain>
    </source>
</reference>
<dbReference type="PRINTS" id="PR00625">
    <property type="entry name" value="JDOMAIN"/>
</dbReference>
<dbReference type="KEGG" id="gtt:GUITHDRAFT_55707"/>
<dbReference type="HOGENOM" id="CLU_017633_18_2_1"/>
<dbReference type="PROSITE" id="PS50076">
    <property type="entry name" value="DNAJ_2"/>
    <property type="match status" value="1"/>
</dbReference>
<dbReference type="OMA" id="QAYETIG"/>